<keyword evidence="10" id="KW-1185">Reference proteome</keyword>
<feature type="region of interest" description="Disordered" evidence="6">
    <location>
        <begin position="490"/>
        <end position="513"/>
    </location>
</feature>
<feature type="compositionally biased region" description="Basic residues" evidence="6">
    <location>
        <begin position="600"/>
        <end position="612"/>
    </location>
</feature>
<dbReference type="Gene3D" id="3.40.720.10">
    <property type="entry name" value="Alkaline Phosphatase, subunit A"/>
    <property type="match status" value="1"/>
</dbReference>
<keyword evidence="5" id="KW-0325">Glycoprotein</keyword>
<keyword evidence="3 7" id="KW-0732">Signal</keyword>
<comment type="cofactor">
    <cofactor evidence="1">
        <name>Ca(2+)</name>
        <dbReference type="ChEBI" id="CHEBI:29108"/>
    </cofactor>
</comment>
<dbReference type="PROSITE" id="PS00523">
    <property type="entry name" value="SULFATASE_1"/>
    <property type="match status" value="1"/>
</dbReference>
<feature type="compositionally biased region" description="Polar residues" evidence="6">
    <location>
        <begin position="753"/>
        <end position="762"/>
    </location>
</feature>
<feature type="compositionally biased region" description="Low complexity" evidence="6">
    <location>
        <begin position="903"/>
        <end position="915"/>
    </location>
</feature>
<evidence type="ECO:0000256" key="6">
    <source>
        <dbReference type="SAM" id="MobiDB-lite"/>
    </source>
</evidence>
<protein>
    <recommendedName>
        <fullName evidence="8">Sulfatase N-terminal domain-containing protein</fullName>
    </recommendedName>
</protein>
<keyword evidence="4" id="KW-0378">Hydrolase</keyword>
<dbReference type="EMBL" id="CALNXJ010000060">
    <property type="protein sequence ID" value="CAH3156234.1"/>
    <property type="molecule type" value="Genomic_DNA"/>
</dbReference>
<feature type="compositionally biased region" description="Polar residues" evidence="6">
    <location>
        <begin position="993"/>
        <end position="1008"/>
    </location>
</feature>
<feature type="compositionally biased region" description="Polar residues" evidence="6">
    <location>
        <begin position="1048"/>
        <end position="1070"/>
    </location>
</feature>
<feature type="compositionally biased region" description="Basic residues" evidence="6">
    <location>
        <begin position="957"/>
        <end position="976"/>
    </location>
</feature>
<dbReference type="InterPro" id="IPR017850">
    <property type="entry name" value="Alkaline_phosphatase_core_sf"/>
</dbReference>
<reference evidence="9 10" key="1">
    <citation type="submission" date="2022-05" db="EMBL/GenBank/DDBJ databases">
        <authorList>
            <consortium name="Genoscope - CEA"/>
            <person name="William W."/>
        </authorList>
    </citation>
    <scope>NUCLEOTIDE SEQUENCE [LARGE SCALE GENOMIC DNA]</scope>
</reference>
<feature type="signal peptide" evidence="7">
    <location>
        <begin position="1"/>
        <end position="19"/>
    </location>
</feature>
<feature type="compositionally biased region" description="Basic and acidic residues" evidence="6">
    <location>
        <begin position="1016"/>
        <end position="1025"/>
    </location>
</feature>
<dbReference type="Proteomes" id="UP001159428">
    <property type="component" value="Unassembled WGS sequence"/>
</dbReference>
<feature type="region of interest" description="Disordered" evidence="6">
    <location>
        <begin position="743"/>
        <end position="762"/>
    </location>
</feature>
<organism evidence="9 10">
    <name type="scientific">Pocillopora meandrina</name>
    <dbReference type="NCBI Taxonomy" id="46732"/>
    <lineage>
        <taxon>Eukaryota</taxon>
        <taxon>Metazoa</taxon>
        <taxon>Cnidaria</taxon>
        <taxon>Anthozoa</taxon>
        <taxon>Hexacorallia</taxon>
        <taxon>Scleractinia</taxon>
        <taxon>Astrocoeniina</taxon>
        <taxon>Pocilloporidae</taxon>
        <taxon>Pocillopora</taxon>
    </lineage>
</organism>
<dbReference type="Pfam" id="PF00884">
    <property type="entry name" value="Sulfatase"/>
    <property type="match status" value="1"/>
</dbReference>
<evidence type="ECO:0000259" key="8">
    <source>
        <dbReference type="Pfam" id="PF00884"/>
    </source>
</evidence>
<evidence type="ECO:0000256" key="3">
    <source>
        <dbReference type="ARBA" id="ARBA00022729"/>
    </source>
</evidence>
<dbReference type="GO" id="GO:0008449">
    <property type="term" value="F:N-acetylglucosamine-6-sulfatase activity"/>
    <property type="evidence" value="ECO:0007669"/>
    <property type="project" value="TreeGrafter"/>
</dbReference>
<feature type="region of interest" description="Disordered" evidence="6">
    <location>
        <begin position="585"/>
        <end position="613"/>
    </location>
</feature>
<evidence type="ECO:0000313" key="9">
    <source>
        <dbReference type="EMBL" id="CAH3156234.1"/>
    </source>
</evidence>
<dbReference type="InterPro" id="IPR000917">
    <property type="entry name" value="Sulfatase_N"/>
</dbReference>
<dbReference type="AlphaFoldDB" id="A0AAU9XTN6"/>
<feature type="compositionally biased region" description="Polar residues" evidence="6">
    <location>
        <begin position="498"/>
        <end position="513"/>
    </location>
</feature>
<accession>A0AAU9XTN6</accession>
<sequence length="1100" mass="124192">MTKGLAIFTLLMLCNSMSAARKPKHIFRSGSGSARRPNIVFIMTDDLDTALGSPEVMKKTSKILRQEGADFVNAFVTTPMCCPSRASILTGSYAHNHNTFTNNLNCSSPSWRRGPEKKTYAKYLESSGYVTGYFGKYLNEYDGSWVPAGWKKWEGLVFNSKFYNYTIRRNTYKERHKMDYGQDYFTDFITNRSISFIKRTKENKPHSPFLAVVSHAAPHGPETPAPQYSTAFPGAQAPRYPNWNYISLDKQWIMRETPAMSTQKIAFVDLLHRRRLQTLLSVDDSIARIFHTLQSLGIEDETYIFFTSDHGYHLGQFGQVKGKSMPFESDIRVPFYVRGPIIPKNISVTDMVLNIDLAPTFLDIAGIKIPKDMDGMSVMKLFRRTRYGRRAKRRTHVVWRDTILIERSRGHLLQAKIPIPCQPKQLWECQTVNRRPRLRKCRRNTTTLLRTAPITRPTSPTDPVKMCVCMKQRPDSGLHENQNDMLLYEGETPASKPKPQSNVTQTPHGSSEVQRAVAEKLGKLKEKIQGIRQRLGALRDRRKKLLLISARDKFLEYPCPCNHGNDTAREVKGNYGNDQYQISSLRRRNKPPKAPSRKTETKKKKGKAKPRRSMCASPGMNCFYQTEDHWKLPPLWTGGEFCFCPNAANNSYWCLRTINSTHNFLYCEFITNFLEYFDLNKDPYQLHNIIHEVSPGVLSELHHLLVKMRGCKGEDCTHYHGKKHPTVPPTSPAVNTHLREGMEESHMTPLPTAPSNLQTSARSAVSPLTSESPSLVLVTRSDVTASSPQSVWNNVSKPTTIEKFTTLPPKDVNVNLLEHSTIQSTLNSERKQQLMESLKTEHSIAQASEMAPLPTVDFKTKSKPDETTDLESNSCLNCSRSDELPKMFVRTSELNTSLSGLNVSSVPTTSASATPKSKEETSGMHFNISTPKPAKGKSPKRRKNGDREGRKKDKYASKGKPKNKSLKKSRKFKKKSSNGERTSLLEEKKESPENPTKQTVVLNTTIWSPESPLDNNSEKSDHEKPSQPTATPSLGSNHVPTVLMKSSGPDTSSSKLNGSLIAATSASITTSRERMTEKKCATDNSSQTIEEKVRREKEEQ</sequence>
<evidence type="ECO:0000256" key="1">
    <source>
        <dbReference type="ARBA" id="ARBA00001913"/>
    </source>
</evidence>
<feature type="region of interest" description="Disordered" evidence="6">
    <location>
        <begin position="899"/>
        <end position="1100"/>
    </location>
</feature>
<evidence type="ECO:0000256" key="2">
    <source>
        <dbReference type="ARBA" id="ARBA00008779"/>
    </source>
</evidence>
<dbReference type="PANTHER" id="PTHR43108:SF16">
    <property type="entry name" value="EXTRACELLULAR SULFATASE SULF-1 HOMOLOG"/>
    <property type="match status" value="1"/>
</dbReference>
<feature type="domain" description="Sulfatase N-terminal" evidence="8">
    <location>
        <begin position="37"/>
        <end position="367"/>
    </location>
</feature>
<evidence type="ECO:0000256" key="5">
    <source>
        <dbReference type="ARBA" id="ARBA00023180"/>
    </source>
</evidence>
<gene>
    <name evidence="9" type="ORF">PMEA_00029401</name>
</gene>
<evidence type="ECO:0000256" key="4">
    <source>
        <dbReference type="ARBA" id="ARBA00022801"/>
    </source>
</evidence>
<feature type="compositionally biased region" description="Basic residues" evidence="6">
    <location>
        <begin position="934"/>
        <end position="944"/>
    </location>
</feature>
<feature type="compositionally biased region" description="Basic and acidic residues" evidence="6">
    <location>
        <begin position="983"/>
        <end position="992"/>
    </location>
</feature>
<feature type="compositionally biased region" description="Polar residues" evidence="6">
    <location>
        <begin position="1026"/>
        <end position="1039"/>
    </location>
</feature>
<feature type="compositionally biased region" description="Basic and acidic residues" evidence="6">
    <location>
        <begin position="945"/>
        <end position="956"/>
    </location>
</feature>
<evidence type="ECO:0000256" key="7">
    <source>
        <dbReference type="SAM" id="SignalP"/>
    </source>
</evidence>
<dbReference type="InterPro" id="IPR024607">
    <property type="entry name" value="Sulfatase_CS"/>
</dbReference>
<comment type="caution">
    <text evidence="9">The sequence shown here is derived from an EMBL/GenBank/DDBJ whole genome shotgun (WGS) entry which is preliminary data.</text>
</comment>
<dbReference type="CDD" id="cd16147">
    <property type="entry name" value="G6S"/>
    <property type="match status" value="1"/>
</dbReference>
<dbReference type="PANTHER" id="PTHR43108">
    <property type="entry name" value="N-ACETYLGLUCOSAMINE-6-SULFATASE FAMILY MEMBER"/>
    <property type="match status" value="1"/>
</dbReference>
<feature type="compositionally biased region" description="Basic and acidic residues" evidence="6">
    <location>
        <begin position="1089"/>
        <end position="1100"/>
    </location>
</feature>
<feature type="chain" id="PRO_5043437709" description="Sulfatase N-terminal domain-containing protein" evidence="7">
    <location>
        <begin position="20"/>
        <end position="1100"/>
    </location>
</feature>
<dbReference type="SUPFAM" id="SSF53649">
    <property type="entry name" value="Alkaline phosphatase-like"/>
    <property type="match status" value="1"/>
</dbReference>
<name>A0AAU9XTN6_9CNID</name>
<evidence type="ECO:0000313" key="10">
    <source>
        <dbReference type="Proteomes" id="UP001159428"/>
    </source>
</evidence>
<proteinExistence type="inferred from homology"/>
<dbReference type="GO" id="GO:0005539">
    <property type="term" value="F:glycosaminoglycan binding"/>
    <property type="evidence" value="ECO:0007669"/>
    <property type="project" value="TreeGrafter"/>
</dbReference>
<comment type="similarity">
    <text evidence="2">Belongs to the sulfatase family.</text>
</comment>
<feature type="compositionally biased region" description="Basic and acidic residues" evidence="6">
    <location>
        <begin position="1071"/>
        <end position="1081"/>
    </location>
</feature>